<dbReference type="EMBL" id="RKRA01000001">
    <property type="protein sequence ID" value="RPF28745.1"/>
    <property type="molecule type" value="Genomic_DNA"/>
</dbReference>
<organism evidence="3 4">
    <name type="scientific">Georgenia muralis</name>
    <dbReference type="NCBI Taxonomy" id="154117"/>
    <lineage>
        <taxon>Bacteria</taxon>
        <taxon>Bacillati</taxon>
        <taxon>Actinomycetota</taxon>
        <taxon>Actinomycetes</taxon>
        <taxon>Micrococcales</taxon>
        <taxon>Bogoriellaceae</taxon>
        <taxon>Georgenia</taxon>
    </lineage>
</organism>
<evidence type="ECO:0000313" key="3">
    <source>
        <dbReference type="EMBL" id="RPF28745.1"/>
    </source>
</evidence>
<evidence type="ECO:0000313" key="4">
    <source>
        <dbReference type="Proteomes" id="UP000280726"/>
    </source>
</evidence>
<feature type="region of interest" description="Disordered" evidence="1">
    <location>
        <begin position="53"/>
        <end position="81"/>
    </location>
</feature>
<keyword evidence="2" id="KW-0472">Membrane</keyword>
<evidence type="ECO:0000256" key="1">
    <source>
        <dbReference type="SAM" id="MobiDB-lite"/>
    </source>
</evidence>
<dbReference type="OrthoDB" id="3734179at2"/>
<sequence>MAPTTRAGDDVPPRRRRSPVGALLGFLVGVVVTTVVAVVLLGIGVAGVGDAEEAMAPTPTPTPTPTAEPTPRQDASGPVPAACLEAAEYNQTLNEALDEIAVGVRDQDARTLQEALDAVQDARPGSEAASQECQDLAAEADDATDDATTGTTGTEESTSSTSDATAEPTDSATR</sequence>
<feature type="compositionally biased region" description="Pro residues" evidence="1">
    <location>
        <begin position="58"/>
        <end position="68"/>
    </location>
</feature>
<name>A0A3N5A5T5_9MICO</name>
<feature type="compositionally biased region" description="Low complexity" evidence="1">
    <location>
        <begin position="146"/>
        <end position="174"/>
    </location>
</feature>
<dbReference type="Proteomes" id="UP000280726">
    <property type="component" value="Unassembled WGS sequence"/>
</dbReference>
<feature type="transmembrane region" description="Helical" evidence="2">
    <location>
        <begin position="21"/>
        <end position="48"/>
    </location>
</feature>
<keyword evidence="4" id="KW-1185">Reference proteome</keyword>
<keyword evidence="2" id="KW-1133">Transmembrane helix</keyword>
<dbReference type="AlphaFoldDB" id="A0A3N5A5T5"/>
<keyword evidence="2" id="KW-0812">Transmembrane</keyword>
<feature type="region of interest" description="Disordered" evidence="1">
    <location>
        <begin position="120"/>
        <end position="174"/>
    </location>
</feature>
<reference evidence="3 4" key="1">
    <citation type="submission" date="2018-11" db="EMBL/GenBank/DDBJ databases">
        <title>Sequencing the genomes of 1000 actinobacteria strains.</title>
        <authorList>
            <person name="Klenk H.-P."/>
        </authorList>
    </citation>
    <scope>NUCLEOTIDE SEQUENCE [LARGE SCALE GENOMIC DNA]</scope>
    <source>
        <strain evidence="3 4">DSM 14418</strain>
    </source>
</reference>
<gene>
    <name evidence="3" type="ORF">EDD32_3288</name>
</gene>
<comment type="caution">
    <text evidence="3">The sequence shown here is derived from an EMBL/GenBank/DDBJ whole genome shotgun (WGS) entry which is preliminary data.</text>
</comment>
<accession>A0A3N5A5T5</accession>
<protein>
    <submittedName>
        <fullName evidence="3">Uncharacterized protein</fullName>
    </submittedName>
</protein>
<dbReference type="RefSeq" id="WP_123919175.1">
    <property type="nucleotide sequence ID" value="NZ_RKRA01000001.1"/>
</dbReference>
<proteinExistence type="predicted"/>
<evidence type="ECO:0000256" key="2">
    <source>
        <dbReference type="SAM" id="Phobius"/>
    </source>
</evidence>